<dbReference type="AlphaFoldDB" id="A0AAV0NX13"/>
<keyword evidence="9 12" id="KW-0503">Monooxygenase</keyword>
<keyword evidence="6" id="KW-1133">Transmembrane helix</keyword>
<dbReference type="GO" id="GO:0005506">
    <property type="term" value="F:iron ion binding"/>
    <property type="evidence" value="ECO:0007669"/>
    <property type="project" value="InterPro"/>
</dbReference>
<organism evidence="13 14">
    <name type="scientific">Linum tenue</name>
    <dbReference type="NCBI Taxonomy" id="586396"/>
    <lineage>
        <taxon>Eukaryota</taxon>
        <taxon>Viridiplantae</taxon>
        <taxon>Streptophyta</taxon>
        <taxon>Embryophyta</taxon>
        <taxon>Tracheophyta</taxon>
        <taxon>Spermatophyta</taxon>
        <taxon>Magnoliopsida</taxon>
        <taxon>eudicotyledons</taxon>
        <taxon>Gunneridae</taxon>
        <taxon>Pentapetalae</taxon>
        <taxon>rosids</taxon>
        <taxon>fabids</taxon>
        <taxon>Malpighiales</taxon>
        <taxon>Linaceae</taxon>
        <taxon>Linum</taxon>
    </lineage>
</organism>
<evidence type="ECO:0000256" key="10">
    <source>
        <dbReference type="ARBA" id="ARBA00023136"/>
    </source>
</evidence>
<dbReference type="Pfam" id="PF00067">
    <property type="entry name" value="p450"/>
    <property type="match status" value="1"/>
</dbReference>
<comment type="caution">
    <text evidence="13">The sequence shown here is derived from an EMBL/GenBank/DDBJ whole genome shotgun (WGS) entry which is preliminary data.</text>
</comment>
<dbReference type="PRINTS" id="PR00463">
    <property type="entry name" value="EP450I"/>
</dbReference>
<comment type="similarity">
    <text evidence="2 12">Belongs to the cytochrome P450 family.</text>
</comment>
<dbReference type="InterPro" id="IPR050665">
    <property type="entry name" value="Cytochrome_P450_Monooxygen"/>
</dbReference>
<keyword evidence="4" id="KW-0812">Transmembrane</keyword>
<evidence type="ECO:0000256" key="1">
    <source>
        <dbReference type="ARBA" id="ARBA00004167"/>
    </source>
</evidence>
<comment type="cofactor">
    <cofactor evidence="11">
        <name>heme</name>
        <dbReference type="ChEBI" id="CHEBI:30413"/>
    </cofactor>
</comment>
<evidence type="ECO:0000256" key="12">
    <source>
        <dbReference type="RuleBase" id="RU000461"/>
    </source>
</evidence>
<evidence type="ECO:0000256" key="8">
    <source>
        <dbReference type="ARBA" id="ARBA00023004"/>
    </source>
</evidence>
<keyword evidence="3 11" id="KW-0349">Heme</keyword>
<protein>
    <recommendedName>
        <fullName evidence="15">Cytochrome P450</fullName>
    </recommendedName>
</protein>
<dbReference type="GO" id="GO:0016705">
    <property type="term" value="F:oxidoreductase activity, acting on paired donors, with incorporation or reduction of molecular oxygen"/>
    <property type="evidence" value="ECO:0007669"/>
    <property type="project" value="InterPro"/>
</dbReference>
<dbReference type="GO" id="GO:0004497">
    <property type="term" value="F:monooxygenase activity"/>
    <property type="evidence" value="ECO:0007669"/>
    <property type="project" value="UniProtKB-KW"/>
</dbReference>
<evidence type="ECO:0000256" key="3">
    <source>
        <dbReference type="ARBA" id="ARBA00022617"/>
    </source>
</evidence>
<dbReference type="Proteomes" id="UP001154282">
    <property type="component" value="Unassembled WGS sequence"/>
</dbReference>
<keyword evidence="14" id="KW-1185">Reference proteome</keyword>
<dbReference type="PANTHER" id="PTHR24282:SF20">
    <property type="entry name" value="CYTOCHROME P450 CYP749A22-LIKE"/>
    <property type="match status" value="1"/>
</dbReference>
<keyword evidence="10" id="KW-0472">Membrane</keyword>
<evidence type="ECO:0000313" key="14">
    <source>
        <dbReference type="Proteomes" id="UP001154282"/>
    </source>
</evidence>
<dbReference type="PANTHER" id="PTHR24282">
    <property type="entry name" value="CYTOCHROME P450 FAMILY MEMBER"/>
    <property type="match status" value="1"/>
</dbReference>
<evidence type="ECO:0008006" key="15">
    <source>
        <dbReference type="Google" id="ProtNLM"/>
    </source>
</evidence>
<dbReference type="GO" id="GO:0016020">
    <property type="term" value="C:membrane"/>
    <property type="evidence" value="ECO:0007669"/>
    <property type="project" value="UniProtKB-SubCell"/>
</dbReference>
<evidence type="ECO:0000256" key="9">
    <source>
        <dbReference type="ARBA" id="ARBA00023033"/>
    </source>
</evidence>
<evidence type="ECO:0000256" key="5">
    <source>
        <dbReference type="ARBA" id="ARBA00022723"/>
    </source>
</evidence>
<evidence type="ECO:0000256" key="11">
    <source>
        <dbReference type="PIRSR" id="PIRSR602401-1"/>
    </source>
</evidence>
<dbReference type="InterPro" id="IPR002401">
    <property type="entry name" value="Cyt_P450_E_grp-I"/>
</dbReference>
<evidence type="ECO:0000313" key="13">
    <source>
        <dbReference type="EMBL" id="CAI0463274.1"/>
    </source>
</evidence>
<proteinExistence type="inferred from homology"/>
<keyword evidence="5 11" id="KW-0479">Metal-binding</keyword>
<accession>A0AAV0NX13</accession>
<dbReference type="InterPro" id="IPR017972">
    <property type="entry name" value="Cyt_P450_CS"/>
</dbReference>
<dbReference type="PROSITE" id="PS00086">
    <property type="entry name" value="CYTOCHROME_P450"/>
    <property type="match status" value="1"/>
</dbReference>
<name>A0AAV0NX13_9ROSI</name>
<dbReference type="InterPro" id="IPR036396">
    <property type="entry name" value="Cyt_P450_sf"/>
</dbReference>
<reference evidence="13" key="1">
    <citation type="submission" date="2022-08" db="EMBL/GenBank/DDBJ databases">
        <authorList>
            <person name="Gutierrez-Valencia J."/>
        </authorList>
    </citation>
    <scope>NUCLEOTIDE SEQUENCE</scope>
</reference>
<dbReference type="SUPFAM" id="SSF48264">
    <property type="entry name" value="Cytochrome P450"/>
    <property type="match status" value="1"/>
</dbReference>
<evidence type="ECO:0000256" key="7">
    <source>
        <dbReference type="ARBA" id="ARBA00023002"/>
    </source>
</evidence>
<keyword evidence="8 11" id="KW-0408">Iron</keyword>
<dbReference type="PRINTS" id="PR00385">
    <property type="entry name" value="P450"/>
</dbReference>
<comment type="subcellular location">
    <subcellularLocation>
        <location evidence="1">Membrane</location>
        <topology evidence="1">Single-pass membrane protein</topology>
    </subcellularLocation>
</comment>
<evidence type="ECO:0000256" key="2">
    <source>
        <dbReference type="ARBA" id="ARBA00010617"/>
    </source>
</evidence>
<evidence type="ECO:0000256" key="4">
    <source>
        <dbReference type="ARBA" id="ARBA00022692"/>
    </source>
</evidence>
<keyword evidence="7 12" id="KW-0560">Oxidoreductase</keyword>
<dbReference type="GO" id="GO:0020037">
    <property type="term" value="F:heme binding"/>
    <property type="evidence" value="ECO:0007669"/>
    <property type="project" value="InterPro"/>
</dbReference>
<evidence type="ECO:0000256" key="6">
    <source>
        <dbReference type="ARBA" id="ARBA00022989"/>
    </source>
</evidence>
<feature type="binding site" description="axial binding residue" evidence="11">
    <location>
        <position position="464"/>
    </location>
    <ligand>
        <name>heme</name>
        <dbReference type="ChEBI" id="CHEBI:30413"/>
    </ligand>
    <ligandPart>
        <name>Fe</name>
        <dbReference type="ChEBI" id="CHEBI:18248"/>
    </ligandPart>
</feature>
<dbReference type="Gene3D" id="1.10.630.10">
    <property type="entry name" value="Cytochrome P450"/>
    <property type="match status" value="1"/>
</dbReference>
<dbReference type="EMBL" id="CAMGYJ010000008">
    <property type="protein sequence ID" value="CAI0463274.1"/>
    <property type="molecule type" value="Genomic_DNA"/>
</dbReference>
<gene>
    <name evidence="13" type="ORF">LITE_LOCUS35700</name>
</gene>
<sequence>MGPLAILVCFSCPILVLGLLAFLNKTLRKPILRQREFNARGIRGPPYKFLFGNAREIQKMKTAAAAKPMSNLSHEIRTRLEPHLATWTEAYGKNFVFWMGPEPILVVTEPELVKVVGNNAEKVYQKLEAEGYIKKLFGDGLVTSRGEKWAKMRKLVNHAFQGDSLKSMVPAMVASTEVMLQRWEDHGGEEIEVFEEFSLFTAEVISRTAFGSSYFQGKLVFDGLAKLLQLATKHALNIQIPGLSLTCSKVYKPKDEIEAEKLEQQIRDVIIAMVTKREEMVTNGDLDSCGSDFLGLLVKARYEDDESKRISVDNVVDECKTFYLAGHETCDILLTWAMLLLSIHTDWQEEARKEVMTHFGNKTPDADGIMKLKTMTMIINETLRLYPPAFEMMRKVDKEVQLGKFRVPANTNIIISYLSLHHDPKIWGEDVHHFKPDRFSQGLAKATNNVQSVHIPFGMGARICAGYNFAPILTKIALSMILQRYAFTLSPAYVHSPIYAFTIRPQFGVQVIFQAL</sequence>
<dbReference type="InterPro" id="IPR001128">
    <property type="entry name" value="Cyt_P450"/>
</dbReference>